<accession>A0AAD7DSQ2</accession>
<evidence type="ECO:0000256" key="1">
    <source>
        <dbReference type="SAM" id="MobiDB-lite"/>
    </source>
</evidence>
<dbReference type="Proteomes" id="UP001221757">
    <property type="component" value="Unassembled WGS sequence"/>
</dbReference>
<dbReference type="EMBL" id="JARKIE010000030">
    <property type="protein sequence ID" value="KAJ7697417.1"/>
    <property type="molecule type" value="Genomic_DNA"/>
</dbReference>
<organism evidence="2 3">
    <name type="scientific">Mycena rosella</name>
    <name type="common">Pink bonnet</name>
    <name type="synonym">Agaricus rosellus</name>
    <dbReference type="NCBI Taxonomy" id="1033263"/>
    <lineage>
        <taxon>Eukaryota</taxon>
        <taxon>Fungi</taxon>
        <taxon>Dikarya</taxon>
        <taxon>Basidiomycota</taxon>
        <taxon>Agaricomycotina</taxon>
        <taxon>Agaricomycetes</taxon>
        <taxon>Agaricomycetidae</taxon>
        <taxon>Agaricales</taxon>
        <taxon>Marasmiineae</taxon>
        <taxon>Mycenaceae</taxon>
        <taxon>Mycena</taxon>
    </lineage>
</organism>
<name>A0AAD7DSQ2_MYCRO</name>
<reference evidence="2" key="1">
    <citation type="submission" date="2023-03" db="EMBL/GenBank/DDBJ databases">
        <title>Massive genome expansion in bonnet fungi (Mycena s.s.) driven by repeated elements and novel gene families across ecological guilds.</title>
        <authorList>
            <consortium name="Lawrence Berkeley National Laboratory"/>
            <person name="Harder C.B."/>
            <person name="Miyauchi S."/>
            <person name="Viragh M."/>
            <person name="Kuo A."/>
            <person name="Thoen E."/>
            <person name="Andreopoulos B."/>
            <person name="Lu D."/>
            <person name="Skrede I."/>
            <person name="Drula E."/>
            <person name="Henrissat B."/>
            <person name="Morin E."/>
            <person name="Kohler A."/>
            <person name="Barry K."/>
            <person name="LaButti K."/>
            <person name="Morin E."/>
            <person name="Salamov A."/>
            <person name="Lipzen A."/>
            <person name="Mereny Z."/>
            <person name="Hegedus B."/>
            <person name="Baldrian P."/>
            <person name="Stursova M."/>
            <person name="Weitz H."/>
            <person name="Taylor A."/>
            <person name="Grigoriev I.V."/>
            <person name="Nagy L.G."/>
            <person name="Martin F."/>
            <person name="Kauserud H."/>
        </authorList>
    </citation>
    <scope>NUCLEOTIDE SEQUENCE</scope>
    <source>
        <strain evidence="2">CBHHK067</strain>
    </source>
</reference>
<evidence type="ECO:0000313" key="2">
    <source>
        <dbReference type="EMBL" id="KAJ7697417.1"/>
    </source>
</evidence>
<evidence type="ECO:0000313" key="3">
    <source>
        <dbReference type="Proteomes" id="UP001221757"/>
    </source>
</evidence>
<dbReference type="AlphaFoldDB" id="A0AAD7DSQ2"/>
<proteinExistence type="predicted"/>
<keyword evidence="3" id="KW-1185">Reference proteome</keyword>
<sequence>MAMPLSLHSQRDPPVPVSCQASDATLPPSGRAAVPRRRSRQLVETSSAWTQSPLDPASRHDEYDAIHTVCLIAGRPFAKLSSSLSATEAHTADIRPGIVHAHAPSTLPVVARSRGYTPLPRLLVLVGYLKLWARTLESCIPFLTRSHHMRGDRDALIRASRSYSRSRTRLAHVLLTPKFGRVAGVRTYGQRGGRELQAGAAHDGASSTEWRVRGASACRIWLRALPSPRAPLLHRTQLRTHPSSPPPTLTSKPCSCTPLTPPAIVPVYRHTSAPASSRLLCPRSPPSHFRPLYRPFGNPLRRLLDLSPTPTVVAAGPLLRPSDSILLVARNWAPAKFALMPDALWHLVPFSVPFNLVGMFVAPVTSLDPLQNFIGRVEVFSIPSALATTPLLWLSSRFRADGLCAETMLVQISFKFPSVLP</sequence>
<feature type="compositionally biased region" description="Polar residues" evidence="1">
    <location>
        <begin position="42"/>
        <end position="53"/>
    </location>
</feature>
<comment type="caution">
    <text evidence="2">The sequence shown here is derived from an EMBL/GenBank/DDBJ whole genome shotgun (WGS) entry which is preliminary data.</text>
</comment>
<feature type="region of interest" description="Disordered" evidence="1">
    <location>
        <begin position="1"/>
        <end position="55"/>
    </location>
</feature>
<gene>
    <name evidence="2" type="ORF">B0H17DRAFT_1197473</name>
</gene>
<protein>
    <submittedName>
        <fullName evidence="2">Uncharacterized protein</fullName>
    </submittedName>
</protein>